<evidence type="ECO:0000256" key="10">
    <source>
        <dbReference type="ARBA" id="ARBA00022840"/>
    </source>
</evidence>
<dbReference type="GO" id="GO:0005524">
    <property type="term" value="F:ATP binding"/>
    <property type="evidence" value="ECO:0007669"/>
    <property type="project" value="UniProtKB-UniRule"/>
</dbReference>
<dbReference type="AlphaFoldDB" id="A0A2S6GVH8"/>
<organism evidence="15 16">
    <name type="scientific">Methylobacter tundripaludum</name>
    <dbReference type="NCBI Taxonomy" id="173365"/>
    <lineage>
        <taxon>Bacteria</taxon>
        <taxon>Pseudomonadati</taxon>
        <taxon>Pseudomonadota</taxon>
        <taxon>Gammaproteobacteria</taxon>
        <taxon>Methylococcales</taxon>
        <taxon>Methylococcaceae</taxon>
        <taxon>Methylobacter</taxon>
    </lineage>
</organism>
<dbReference type="GO" id="GO:0009029">
    <property type="term" value="F:lipid-A 4'-kinase activity"/>
    <property type="evidence" value="ECO:0007669"/>
    <property type="project" value="UniProtKB-UniRule"/>
</dbReference>
<keyword evidence="9 13" id="KW-0418">Kinase</keyword>
<keyword evidence="16" id="KW-1185">Reference proteome</keyword>
<dbReference type="GO" id="GO:0005886">
    <property type="term" value="C:plasma membrane"/>
    <property type="evidence" value="ECO:0007669"/>
    <property type="project" value="TreeGrafter"/>
</dbReference>
<dbReference type="RefSeq" id="WP_104424293.1">
    <property type="nucleotide sequence ID" value="NZ_PTIY01000010.1"/>
</dbReference>
<keyword evidence="14" id="KW-0812">Transmembrane</keyword>
<evidence type="ECO:0000256" key="8">
    <source>
        <dbReference type="ARBA" id="ARBA00022741"/>
    </source>
</evidence>
<dbReference type="NCBIfam" id="TIGR00682">
    <property type="entry name" value="lpxK"/>
    <property type="match status" value="1"/>
</dbReference>
<comment type="function">
    <text evidence="1 13">Transfers the gamma-phosphate of ATP to the 4'-position of a tetraacyldisaccharide 1-phosphate intermediate (termed DS-1-P) to form tetraacyldisaccharide 1,4'-bis-phosphate (lipid IVA).</text>
</comment>
<evidence type="ECO:0000256" key="4">
    <source>
        <dbReference type="ARBA" id="ARBA00016436"/>
    </source>
</evidence>
<evidence type="ECO:0000313" key="16">
    <source>
        <dbReference type="Proteomes" id="UP000238071"/>
    </source>
</evidence>
<dbReference type="GO" id="GO:0009245">
    <property type="term" value="P:lipid A biosynthetic process"/>
    <property type="evidence" value="ECO:0007669"/>
    <property type="project" value="UniProtKB-UniRule"/>
</dbReference>
<dbReference type="OrthoDB" id="9766423at2"/>
<name>A0A2S6GVH8_9GAMM</name>
<keyword evidence="11 13" id="KW-0443">Lipid metabolism</keyword>
<evidence type="ECO:0000256" key="9">
    <source>
        <dbReference type="ARBA" id="ARBA00022777"/>
    </source>
</evidence>
<evidence type="ECO:0000256" key="12">
    <source>
        <dbReference type="ARBA" id="ARBA00029757"/>
    </source>
</evidence>
<keyword evidence="14" id="KW-1133">Transmembrane helix</keyword>
<comment type="caution">
    <text evidence="15">The sequence shown here is derived from an EMBL/GenBank/DDBJ whole genome shotgun (WGS) entry which is preliminary data.</text>
</comment>
<dbReference type="UniPathway" id="UPA00359">
    <property type="reaction ID" value="UER00482"/>
</dbReference>
<evidence type="ECO:0000313" key="15">
    <source>
        <dbReference type="EMBL" id="PPK69245.1"/>
    </source>
</evidence>
<feature type="transmembrane region" description="Helical" evidence="14">
    <location>
        <begin position="12"/>
        <end position="30"/>
    </location>
</feature>
<keyword evidence="6 13" id="KW-0441">Lipid A biosynthesis</keyword>
<feature type="binding site" evidence="13">
    <location>
        <begin position="62"/>
        <end position="69"/>
    </location>
    <ligand>
        <name>ATP</name>
        <dbReference type="ChEBI" id="CHEBI:30616"/>
    </ligand>
</feature>
<evidence type="ECO:0000256" key="7">
    <source>
        <dbReference type="ARBA" id="ARBA00022679"/>
    </source>
</evidence>
<evidence type="ECO:0000256" key="3">
    <source>
        <dbReference type="ARBA" id="ARBA00012071"/>
    </source>
</evidence>
<keyword evidence="8 13" id="KW-0547">Nucleotide-binding</keyword>
<sequence>MKKTLSRWLVDIWYKDPFIGVWLMPLGFLFSDFVKFRKFLYRIGVLKKHSLPVPVIVIGNITVGGTGKTPLIIWLAELLKSQGFKPGIISRGYGGHAEVWPQWVDANSTAEQVGDEALLIAKQTGCPMTVSPLRADAARLLLEKSDCNVILSDDGLQHYALNRDIEIAVIDGERRFGNGYCLPAGPLREPIERLQSVDFRVVNGEKAEDNEFSMQITGNTAVNLATGQQKPLQEFNVTGCHALAGIGNPDRFFKLLESAGLTCKTHSFPDHYKFQVSDILFSDSEPVLMTEKDAVKCMAFAGDRHWFVPVKAVPETGFAEGLLALLQEKVKADQK</sequence>
<accession>A0A2S6GVH8</accession>
<proteinExistence type="inferred from homology"/>
<dbReference type="PANTHER" id="PTHR42724">
    <property type="entry name" value="TETRAACYLDISACCHARIDE 4'-KINASE"/>
    <property type="match status" value="1"/>
</dbReference>
<dbReference type="GO" id="GO:0009244">
    <property type="term" value="P:lipopolysaccharide core region biosynthetic process"/>
    <property type="evidence" value="ECO:0007669"/>
    <property type="project" value="TreeGrafter"/>
</dbReference>
<evidence type="ECO:0000256" key="1">
    <source>
        <dbReference type="ARBA" id="ARBA00002274"/>
    </source>
</evidence>
<gene>
    <name evidence="13" type="primary">lpxK</name>
    <name evidence="15" type="ORF">B0F88_11031</name>
</gene>
<evidence type="ECO:0000256" key="5">
    <source>
        <dbReference type="ARBA" id="ARBA00022516"/>
    </source>
</evidence>
<dbReference type="PANTHER" id="PTHR42724:SF1">
    <property type="entry name" value="TETRAACYLDISACCHARIDE 4'-KINASE, MITOCHONDRIAL-RELATED"/>
    <property type="match status" value="1"/>
</dbReference>
<reference evidence="15 16" key="1">
    <citation type="submission" date="2018-02" db="EMBL/GenBank/DDBJ databases">
        <title>Subsurface microbial communities from deep shales in Ohio and West Virginia, USA.</title>
        <authorList>
            <person name="Wrighton K."/>
        </authorList>
    </citation>
    <scope>NUCLEOTIDE SEQUENCE [LARGE SCALE GENOMIC DNA]</scope>
    <source>
        <strain evidence="15 16">OWC-G53F</strain>
    </source>
</reference>
<evidence type="ECO:0000256" key="11">
    <source>
        <dbReference type="ARBA" id="ARBA00023098"/>
    </source>
</evidence>
<dbReference type="EMBL" id="PTIY01000010">
    <property type="protein sequence ID" value="PPK69245.1"/>
    <property type="molecule type" value="Genomic_DNA"/>
</dbReference>
<dbReference type="HAMAP" id="MF_00409">
    <property type="entry name" value="LpxK"/>
    <property type="match status" value="1"/>
</dbReference>
<keyword evidence="10 13" id="KW-0067">ATP-binding</keyword>
<keyword evidence="7 13" id="KW-0808">Transferase</keyword>
<keyword evidence="5 13" id="KW-0444">Lipid biosynthesis</keyword>
<dbReference type="InterPro" id="IPR027417">
    <property type="entry name" value="P-loop_NTPase"/>
</dbReference>
<dbReference type="Pfam" id="PF02606">
    <property type="entry name" value="LpxK"/>
    <property type="match status" value="1"/>
</dbReference>
<protein>
    <recommendedName>
        <fullName evidence="4 13">Tetraacyldisaccharide 4'-kinase</fullName>
        <ecNumber evidence="3 13">2.7.1.130</ecNumber>
    </recommendedName>
    <alternativeName>
        <fullName evidence="12 13">Lipid A 4'-kinase</fullName>
    </alternativeName>
</protein>
<dbReference type="InterPro" id="IPR003758">
    <property type="entry name" value="LpxK"/>
</dbReference>
<dbReference type="Proteomes" id="UP000238071">
    <property type="component" value="Unassembled WGS sequence"/>
</dbReference>
<evidence type="ECO:0000256" key="14">
    <source>
        <dbReference type="SAM" id="Phobius"/>
    </source>
</evidence>
<dbReference type="EC" id="2.7.1.130" evidence="3 13"/>
<dbReference type="SUPFAM" id="SSF52540">
    <property type="entry name" value="P-loop containing nucleoside triphosphate hydrolases"/>
    <property type="match status" value="1"/>
</dbReference>
<comment type="catalytic activity">
    <reaction evidence="13">
        <text>a lipid A disaccharide + ATP = a lipid IVA + ADP + H(+)</text>
        <dbReference type="Rhea" id="RHEA:67840"/>
        <dbReference type="ChEBI" id="CHEBI:15378"/>
        <dbReference type="ChEBI" id="CHEBI:30616"/>
        <dbReference type="ChEBI" id="CHEBI:176343"/>
        <dbReference type="ChEBI" id="CHEBI:176425"/>
        <dbReference type="ChEBI" id="CHEBI:456216"/>
        <dbReference type="EC" id="2.7.1.130"/>
    </reaction>
</comment>
<comment type="pathway">
    <text evidence="2 13">Glycolipid biosynthesis; lipid IV(A) biosynthesis; lipid IV(A) from (3R)-3-hydroxytetradecanoyl-[acyl-carrier-protein] and UDP-N-acetyl-alpha-D-glucosamine: step 6/6.</text>
</comment>
<keyword evidence="14" id="KW-0472">Membrane</keyword>
<evidence type="ECO:0000256" key="2">
    <source>
        <dbReference type="ARBA" id="ARBA00004870"/>
    </source>
</evidence>
<evidence type="ECO:0000256" key="13">
    <source>
        <dbReference type="HAMAP-Rule" id="MF_00409"/>
    </source>
</evidence>
<evidence type="ECO:0000256" key="6">
    <source>
        <dbReference type="ARBA" id="ARBA00022556"/>
    </source>
</evidence>
<comment type="similarity">
    <text evidence="13">Belongs to the LpxK family.</text>
</comment>